<dbReference type="Pfam" id="PF25109">
    <property type="entry name" value="HAD_PNKP"/>
    <property type="match status" value="1"/>
</dbReference>
<keyword evidence="2" id="KW-0808">Transferase</keyword>
<feature type="domain" description="Polynucleotide kinase PNKP phosphatase" evidence="1">
    <location>
        <begin position="41"/>
        <end position="146"/>
    </location>
</feature>
<keyword evidence="3" id="KW-1185">Reference proteome</keyword>
<name>A0A9E7T0W4_9CAUD</name>
<proteinExistence type="predicted"/>
<dbReference type="InterPro" id="IPR056782">
    <property type="entry name" value="HAD_PNKP"/>
</dbReference>
<dbReference type="Gene3D" id="3.40.50.1000">
    <property type="entry name" value="HAD superfamily/HAD-like"/>
    <property type="match status" value="1"/>
</dbReference>
<dbReference type="GO" id="GO:0016301">
    <property type="term" value="F:kinase activity"/>
    <property type="evidence" value="ECO:0007669"/>
    <property type="project" value="UniProtKB-KW"/>
</dbReference>
<dbReference type="Proteomes" id="UP001060037">
    <property type="component" value="Segment"/>
</dbReference>
<reference evidence="2" key="1">
    <citation type="submission" date="2022-05" db="EMBL/GenBank/DDBJ databases">
        <authorList>
            <person name="Tikunov A."/>
            <person name="Kozlova Y."/>
            <person name="Morozova V."/>
            <person name="Jdeed G."/>
            <person name="Bardasheva A."/>
            <person name="Tikunova N."/>
        </authorList>
    </citation>
    <scope>NUCLEOTIDE SEQUENCE</scope>
</reference>
<organism evidence="2 3">
    <name type="scientific">Aeromonas phage Aer_P220</name>
    <dbReference type="NCBI Taxonomy" id="2951227"/>
    <lineage>
        <taxon>Viruses</taxon>
        <taxon>Duplodnaviria</taxon>
        <taxon>Heunggongvirae</taxon>
        <taxon>Uroviricota</taxon>
        <taxon>Caudoviricetes</taxon>
        <taxon>Autographivirales</taxon>
        <taxon>Autographivirales incertae sedis</taxon>
        <taxon>Yinyavirus</taxon>
        <taxon>Yinyavirus AerP220</taxon>
    </lineage>
</organism>
<dbReference type="SUPFAM" id="SSF56784">
    <property type="entry name" value="HAD-like"/>
    <property type="match status" value="1"/>
</dbReference>
<accession>A0A9E7T0W4</accession>
<keyword evidence="2" id="KW-0418">Kinase</keyword>
<dbReference type="InterPro" id="IPR036412">
    <property type="entry name" value="HAD-like_sf"/>
</dbReference>
<dbReference type="EMBL" id="ON624112">
    <property type="protein sequence ID" value="UTQ78246.1"/>
    <property type="molecule type" value="Genomic_DNA"/>
</dbReference>
<evidence type="ECO:0000313" key="2">
    <source>
        <dbReference type="EMBL" id="UTQ78246.1"/>
    </source>
</evidence>
<evidence type="ECO:0000259" key="1">
    <source>
        <dbReference type="Pfam" id="PF25109"/>
    </source>
</evidence>
<dbReference type="InterPro" id="IPR023214">
    <property type="entry name" value="HAD_sf"/>
</dbReference>
<evidence type="ECO:0000313" key="3">
    <source>
        <dbReference type="Proteomes" id="UP001060037"/>
    </source>
</evidence>
<sequence>MKNIIVWDLDGTLSCGKHRLHLLPKQEDANVTSGWLQFNMAAGGDAPIKDNIQLAHSLFSYGYKIIILTGRSDDALAITMEWLREHEVPYTKLVMRSKYDHRKAIEFKEEKLREIGLDRVLCCFDDSEHVVKHIRSLGVTCNQVTHYDNDRDDHVVTI</sequence>
<protein>
    <submittedName>
        <fullName evidence="2">3'-phosphatase, 5'-polynucleotide kinase</fullName>
    </submittedName>
</protein>